<reference evidence="11 12" key="1">
    <citation type="submission" date="2021-07" db="EMBL/GenBank/DDBJ databases">
        <title>Paenibacillus radiodurans sp. nov., isolated from the southeastern edge of Tengger Desert.</title>
        <authorList>
            <person name="Zhang G."/>
        </authorList>
    </citation>
    <scope>NUCLEOTIDE SEQUENCE [LARGE SCALE GENOMIC DNA]</scope>
    <source>
        <strain evidence="11 12">CCM 7311</strain>
    </source>
</reference>
<keyword evidence="5 8" id="KW-0227">DNA damage</keyword>
<dbReference type="NCBIfam" id="TIGR00589">
    <property type="entry name" value="ogt"/>
    <property type="match status" value="1"/>
</dbReference>
<comment type="similarity">
    <text evidence="8">Belongs to the MGMT family.</text>
</comment>
<dbReference type="SUPFAM" id="SSF46767">
    <property type="entry name" value="Methylated DNA-protein cysteine methyltransferase, C-terminal domain"/>
    <property type="match status" value="1"/>
</dbReference>
<dbReference type="Proteomes" id="UP001519887">
    <property type="component" value="Unassembled WGS sequence"/>
</dbReference>
<dbReference type="EMBL" id="JAHZIK010000256">
    <property type="protein sequence ID" value="MBW7454821.1"/>
    <property type="molecule type" value="Genomic_DNA"/>
</dbReference>
<comment type="catalytic activity">
    <reaction evidence="1 8">
        <text>a 4-O-methyl-thymidine in DNA + L-cysteinyl-[protein] = a thymidine in DNA + S-methyl-L-cysteinyl-[protein]</text>
        <dbReference type="Rhea" id="RHEA:53428"/>
        <dbReference type="Rhea" id="RHEA-COMP:10131"/>
        <dbReference type="Rhea" id="RHEA-COMP:10132"/>
        <dbReference type="Rhea" id="RHEA-COMP:13555"/>
        <dbReference type="Rhea" id="RHEA-COMP:13556"/>
        <dbReference type="ChEBI" id="CHEBI:29950"/>
        <dbReference type="ChEBI" id="CHEBI:82612"/>
        <dbReference type="ChEBI" id="CHEBI:137386"/>
        <dbReference type="ChEBI" id="CHEBI:137387"/>
        <dbReference type="EC" id="2.1.1.63"/>
    </reaction>
</comment>
<keyword evidence="4 8" id="KW-0808">Transferase</keyword>
<evidence type="ECO:0000256" key="3">
    <source>
        <dbReference type="ARBA" id="ARBA00022603"/>
    </source>
</evidence>
<evidence type="ECO:0000256" key="1">
    <source>
        <dbReference type="ARBA" id="ARBA00001286"/>
    </source>
</evidence>
<keyword evidence="2 8" id="KW-0963">Cytoplasm</keyword>
<feature type="active site" description="Nucleophile; methyl group acceptor" evidence="8">
    <location>
        <position position="144"/>
    </location>
</feature>
<evidence type="ECO:0000256" key="2">
    <source>
        <dbReference type="ARBA" id="ARBA00022490"/>
    </source>
</evidence>
<comment type="miscellaneous">
    <text evidence="8">This enzyme catalyzes only one turnover and therefore is not strictly catalytic. According to one definition, an enzyme is a biocatalyst that acts repeatedly and over many reaction cycles.</text>
</comment>
<proteinExistence type="inferred from homology"/>
<feature type="domain" description="Methylated-DNA-[protein]-cysteine S-methyltransferase DNA binding" evidence="9">
    <location>
        <begin position="93"/>
        <end position="172"/>
    </location>
</feature>
<name>A0ABS7C1P9_9BACL</name>
<evidence type="ECO:0000256" key="6">
    <source>
        <dbReference type="ARBA" id="ARBA00023204"/>
    </source>
</evidence>
<keyword evidence="3 8" id="KW-0489">Methyltransferase</keyword>
<dbReference type="CDD" id="cd06445">
    <property type="entry name" value="ATase"/>
    <property type="match status" value="1"/>
</dbReference>
<evidence type="ECO:0000259" key="9">
    <source>
        <dbReference type="Pfam" id="PF01035"/>
    </source>
</evidence>
<dbReference type="InterPro" id="IPR001497">
    <property type="entry name" value="MethylDNA_cys_MeTrfase_AS"/>
</dbReference>
<evidence type="ECO:0000313" key="12">
    <source>
        <dbReference type="Proteomes" id="UP001519887"/>
    </source>
</evidence>
<comment type="caution">
    <text evidence="11">The sequence shown here is derived from an EMBL/GenBank/DDBJ whole genome shotgun (WGS) entry which is preliminary data.</text>
</comment>
<evidence type="ECO:0000256" key="8">
    <source>
        <dbReference type="HAMAP-Rule" id="MF_00772"/>
    </source>
</evidence>
<dbReference type="InterPro" id="IPR023546">
    <property type="entry name" value="MGMT"/>
</dbReference>
<dbReference type="InterPro" id="IPR036217">
    <property type="entry name" value="MethylDNA_cys_MeTrfase_DNAb"/>
</dbReference>
<comment type="subcellular location">
    <subcellularLocation>
        <location evidence="8">Cytoplasm</location>
    </subcellularLocation>
</comment>
<organism evidence="11 12">
    <name type="scientific">Paenibacillus sepulcri</name>
    <dbReference type="NCBI Taxonomy" id="359917"/>
    <lineage>
        <taxon>Bacteria</taxon>
        <taxon>Bacillati</taxon>
        <taxon>Bacillota</taxon>
        <taxon>Bacilli</taxon>
        <taxon>Bacillales</taxon>
        <taxon>Paenibacillaceae</taxon>
        <taxon>Paenibacillus</taxon>
    </lineage>
</organism>
<dbReference type="Gene3D" id="1.10.10.10">
    <property type="entry name" value="Winged helix-like DNA-binding domain superfamily/Winged helix DNA-binding domain"/>
    <property type="match status" value="1"/>
</dbReference>
<comment type="catalytic activity">
    <reaction evidence="7 8">
        <text>a 6-O-methyl-2'-deoxyguanosine in DNA + L-cysteinyl-[protein] = S-methyl-L-cysteinyl-[protein] + a 2'-deoxyguanosine in DNA</text>
        <dbReference type="Rhea" id="RHEA:24000"/>
        <dbReference type="Rhea" id="RHEA-COMP:10131"/>
        <dbReference type="Rhea" id="RHEA-COMP:10132"/>
        <dbReference type="Rhea" id="RHEA-COMP:11367"/>
        <dbReference type="Rhea" id="RHEA-COMP:11368"/>
        <dbReference type="ChEBI" id="CHEBI:29950"/>
        <dbReference type="ChEBI" id="CHEBI:82612"/>
        <dbReference type="ChEBI" id="CHEBI:85445"/>
        <dbReference type="ChEBI" id="CHEBI:85448"/>
        <dbReference type="EC" id="2.1.1.63"/>
    </reaction>
</comment>
<protein>
    <recommendedName>
        <fullName evidence="8">Methylated-DNA--protein-cysteine methyltransferase</fullName>
        <ecNumber evidence="8">2.1.1.63</ecNumber>
    </recommendedName>
    <alternativeName>
        <fullName evidence="8">6-O-methylguanine-DNA methyltransferase</fullName>
        <shortName evidence="8">MGMT</shortName>
    </alternativeName>
    <alternativeName>
        <fullName evidence="8">O-6-methylguanine-DNA-alkyltransferase</fullName>
    </alternativeName>
</protein>
<keyword evidence="6 8" id="KW-0234">DNA repair</keyword>
<evidence type="ECO:0000256" key="4">
    <source>
        <dbReference type="ARBA" id="ARBA00022679"/>
    </source>
</evidence>
<sequence length="186" mass="20705">MGRTATEVYWGTLVHPIFLDRPLYLAATSQGLCLITLPNESFDTLRAWVDKKIPDAVLVEDSGQVSGYVRQLQEYLEGSRQQFTLPFDLRGTPFQVSVWQALTQIPYGQIRSYSDIAETVSSPKAVRAVGAANGANPIPIVIPCHRVIGKNAALTGFRGGLQVKEELLRLEGFYDYTKKGHSRFLF</sequence>
<gene>
    <name evidence="11" type="ORF">K0U00_12330</name>
</gene>
<dbReference type="Pfam" id="PF02870">
    <property type="entry name" value="Methyltransf_1N"/>
    <property type="match status" value="1"/>
</dbReference>
<evidence type="ECO:0000313" key="11">
    <source>
        <dbReference type="EMBL" id="MBW7454821.1"/>
    </source>
</evidence>
<dbReference type="Pfam" id="PF01035">
    <property type="entry name" value="DNA_binding_1"/>
    <property type="match status" value="1"/>
</dbReference>
<evidence type="ECO:0000256" key="7">
    <source>
        <dbReference type="ARBA" id="ARBA00049348"/>
    </source>
</evidence>
<comment type="function">
    <text evidence="8">Involved in the cellular defense against the biological effects of O6-methylguanine (O6-MeG) and O4-methylthymine (O4-MeT) in DNA. Repairs the methylated nucleobase in DNA by stoichiometrically transferring the methyl group to a cysteine residue in the enzyme. This is a suicide reaction: the enzyme is irreversibly inactivated.</text>
</comment>
<evidence type="ECO:0000259" key="10">
    <source>
        <dbReference type="Pfam" id="PF02870"/>
    </source>
</evidence>
<feature type="domain" description="Methylguanine DNA methyltransferase ribonuclease-like" evidence="10">
    <location>
        <begin position="22"/>
        <end position="89"/>
    </location>
</feature>
<dbReference type="Gene3D" id="3.30.160.70">
    <property type="entry name" value="Methylated DNA-protein cysteine methyltransferase domain"/>
    <property type="match status" value="1"/>
</dbReference>
<dbReference type="HAMAP" id="MF_00772">
    <property type="entry name" value="OGT"/>
    <property type="match status" value="1"/>
</dbReference>
<dbReference type="PANTHER" id="PTHR10815">
    <property type="entry name" value="METHYLATED-DNA--PROTEIN-CYSTEINE METHYLTRANSFERASE"/>
    <property type="match status" value="1"/>
</dbReference>
<keyword evidence="12" id="KW-1185">Reference proteome</keyword>
<dbReference type="InterPro" id="IPR014048">
    <property type="entry name" value="MethylDNA_cys_MeTrfase_DNA-bd"/>
</dbReference>
<accession>A0ABS7C1P9</accession>
<dbReference type="InterPro" id="IPR036631">
    <property type="entry name" value="MGMT_N_sf"/>
</dbReference>
<dbReference type="InterPro" id="IPR008332">
    <property type="entry name" value="MethylG_MeTrfase_N"/>
</dbReference>
<dbReference type="SUPFAM" id="SSF53155">
    <property type="entry name" value="Methylated DNA-protein cysteine methyltransferase domain"/>
    <property type="match status" value="1"/>
</dbReference>
<dbReference type="RefSeq" id="WP_210040132.1">
    <property type="nucleotide sequence ID" value="NZ_JBHLVU010000007.1"/>
</dbReference>
<dbReference type="PANTHER" id="PTHR10815:SF12">
    <property type="entry name" value="METHYLATED-DNA--PROTEIN-CYSTEINE METHYLTRANSFERASE, INDUCIBLE"/>
    <property type="match status" value="1"/>
</dbReference>
<evidence type="ECO:0000256" key="5">
    <source>
        <dbReference type="ARBA" id="ARBA00022763"/>
    </source>
</evidence>
<dbReference type="EC" id="2.1.1.63" evidence="8"/>
<dbReference type="PROSITE" id="PS00374">
    <property type="entry name" value="MGMT"/>
    <property type="match status" value="1"/>
</dbReference>
<dbReference type="InterPro" id="IPR036388">
    <property type="entry name" value="WH-like_DNA-bd_sf"/>
</dbReference>